<dbReference type="Proteomes" id="UP000032737">
    <property type="component" value="Chromosome"/>
</dbReference>
<protein>
    <submittedName>
        <fullName evidence="6">ABC-type (Sugar) transport system, substrate-binding component</fullName>
    </submittedName>
</protein>
<evidence type="ECO:0000256" key="5">
    <source>
        <dbReference type="SAM" id="SignalP"/>
    </source>
</evidence>
<dbReference type="STRING" id="61635.BN85316920"/>
<organism evidence="6 7">
    <name type="scientific">Acholeplasma brassicae</name>
    <dbReference type="NCBI Taxonomy" id="61635"/>
    <lineage>
        <taxon>Bacteria</taxon>
        <taxon>Bacillati</taxon>
        <taxon>Mycoplasmatota</taxon>
        <taxon>Mollicutes</taxon>
        <taxon>Acholeplasmatales</taxon>
        <taxon>Acholeplasmataceae</taxon>
        <taxon>Acholeplasma</taxon>
    </lineage>
</organism>
<dbReference type="Pfam" id="PF13416">
    <property type="entry name" value="SBP_bac_8"/>
    <property type="match status" value="1"/>
</dbReference>
<keyword evidence="3" id="KW-0813">Transport</keyword>
<feature type="chain" id="PRO_5004651037" evidence="5">
    <location>
        <begin position="19"/>
        <end position="458"/>
    </location>
</feature>
<evidence type="ECO:0000256" key="1">
    <source>
        <dbReference type="ARBA" id="ARBA00004196"/>
    </source>
</evidence>
<evidence type="ECO:0000313" key="7">
    <source>
        <dbReference type="Proteomes" id="UP000032737"/>
    </source>
</evidence>
<name>U4KSJ8_9MOLU</name>
<proteinExistence type="inferred from homology"/>
<feature type="signal peptide" evidence="5">
    <location>
        <begin position="1"/>
        <end position="18"/>
    </location>
</feature>
<gene>
    <name evidence="6" type="ORF">BN85316920</name>
</gene>
<dbReference type="Gene3D" id="3.40.190.10">
    <property type="entry name" value="Periplasmic binding protein-like II"/>
    <property type="match status" value="1"/>
</dbReference>
<reference evidence="6 7" key="1">
    <citation type="journal article" date="2013" name="J. Mol. Microbiol. Biotechnol.">
        <title>Analysis of the Complete Genomes of Acholeplasma brassicae , A. palmae and A. laidlawii and Their Comparison to the Obligate Parasites from ' Candidatus Phytoplasma'.</title>
        <authorList>
            <person name="Kube M."/>
            <person name="Siewert C."/>
            <person name="Migdoll A.M."/>
            <person name="Duduk B."/>
            <person name="Holz S."/>
            <person name="Rabus R."/>
            <person name="Seemuller E."/>
            <person name="Mitrovic J."/>
            <person name="Muller I."/>
            <person name="Buttner C."/>
            <person name="Reinhardt R."/>
        </authorList>
    </citation>
    <scope>NUCLEOTIDE SEQUENCE [LARGE SCALE GENOMIC DNA]</scope>
    <source>
        <strain evidence="7">0502</strain>
    </source>
</reference>
<dbReference type="InterPro" id="IPR006059">
    <property type="entry name" value="SBP"/>
</dbReference>
<evidence type="ECO:0000256" key="4">
    <source>
        <dbReference type="ARBA" id="ARBA00022729"/>
    </source>
</evidence>
<dbReference type="InterPro" id="IPR050490">
    <property type="entry name" value="Bact_solute-bd_prot1"/>
</dbReference>
<dbReference type="PANTHER" id="PTHR43649:SF31">
    <property type="entry name" value="SN-GLYCEROL-3-PHOSPHATE-BINDING PERIPLASMIC PROTEIN UGPB"/>
    <property type="match status" value="1"/>
</dbReference>
<comment type="similarity">
    <text evidence="2">Belongs to the bacterial solute-binding protein 1 family.</text>
</comment>
<dbReference type="AlphaFoldDB" id="U4KSJ8"/>
<comment type="subcellular location">
    <subcellularLocation>
        <location evidence="1">Cell envelope</location>
    </subcellularLocation>
</comment>
<dbReference type="OrthoDB" id="383712at2"/>
<dbReference type="HOGENOM" id="CLU_031285_3_1_14"/>
<dbReference type="KEGG" id="abra:BN85316920"/>
<dbReference type="PANTHER" id="PTHR43649">
    <property type="entry name" value="ARABINOSE-BINDING PROTEIN-RELATED"/>
    <property type="match status" value="1"/>
</dbReference>
<dbReference type="EMBL" id="FO681348">
    <property type="protein sequence ID" value="CCV66713.1"/>
    <property type="molecule type" value="Genomic_DNA"/>
</dbReference>
<evidence type="ECO:0000256" key="2">
    <source>
        <dbReference type="ARBA" id="ARBA00008520"/>
    </source>
</evidence>
<dbReference type="RefSeq" id="WP_030005563.1">
    <property type="nucleotide sequence ID" value="NC_022549.1"/>
</dbReference>
<keyword evidence="7" id="KW-1185">Reference proteome</keyword>
<accession>U4KSJ8</accession>
<keyword evidence="4 5" id="KW-0732">Signal</keyword>
<evidence type="ECO:0000256" key="3">
    <source>
        <dbReference type="ARBA" id="ARBA00022448"/>
    </source>
</evidence>
<sequence length="458" mass="51048">MKKLFVVFLLAVTAIGLAGCKKATSYTIDWDVISDDLEFDKETPVTVVFWHTMAKTKDPSEGQQALLDLFIQEFKVLYPNVTIVHEQKGGYTELRKAIDNALPAGNEPTMAYSYPDHVAGYIQSGQVLPLNNLINNKNAEIALSEEDIADFIPGYWAEGQVYDNRGSILNLPFLKSTEVMFYNKTFFDTNNLTVPTTWDEVKTVSQQIKTIDPTKTPFGYDAGDNLFITASEQKNIPYTSVDDQGNGKILFNNDDAKDMVRYFDEMYEAGLFTTKDMLGGRYTSDMFKAGNLFMSIGSTGGTGHNIPGNNEFEVGVAPIPQFDLNNKAVIQQGPNINLFRKSNVQENIAAWLFLKYITAAEQTARWSVATGYSPVRTSAYDVQVYKDYVGQANPSARTQVFIDVANVGKVQSSYMFTSVVFPNSSKVRDEVGNIFTVVFGNTKSVDDAFDDAYDEARY</sequence>
<dbReference type="GO" id="GO:0030313">
    <property type="term" value="C:cell envelope"/>
    <property type="evidence" value="ECO:0007669"/>
    <property type="project" value="UniProtKB-SubCell"/>
</dbReference>
<dbReference type="SUPFAM" id="SSF53850">
    <property type="entry name" value="Periplasmic binding protein-like II"/>
    <property type="match status" value="1"/>
</dbReference>
<evidence type="ECO:0000313" key="6">
    <source>
        <dbReference type="EMBL" id="CCV66713.1"/>
    </source>
</evidence>
<dbReference type="PROSITE" id="PS51257">
    <property type="entry name" value="PROKAR_LIPOPROTEIN"/>
    <property type="match status" value="1"/>
</dbReference>